<comment type="caution">
    <text evidence="2">The sequence shown here is derived from an EMBL/GenBank/DDBJ whole genome shotgun (WGS) entry which is preliminary data.</text>
</comment>
<keyword evidence="2" id="KW-0378">Hydrolase</keyword>
<organism evidence="2 3">
    <name type="scientific">Algoriphagus aestuariicola</name>
    <dbReference type="NCBI Taxonomy" id="1852016"/>
    <lineage>
        <taxon>Bacteria</taxon>
        <taxon>Pseudomonadati</taxon>
        <taxon>Bacteroidota</taxon>
        <taxon>Cytophagia</taxon>
        <taxon>Cytophagales</taxon>
        <taxon>Cyclobacteriaceae</taxon>
        <taxon>Algoriphagus</taxon>
    </lineage>
</organism>
<dbReference type="Proteomes" id="UP000664698">
    <property type="component" value="Unassembled WGS sequence"/>
</dbReference>
<dbReference type="InterPro" id="IPR029058">
    <property type="entry name" value="AB_hydrolase_fold"/>
</dbReference>
<name>A0ABS3BNN7_9BACT</name>
<dbReference type="PANTHER" id="PTHR46438:SF11">
    <property type="entry name" value="LIPASE-RELATED"/>
    <property type="match status" value="1"/>
</dbReference>
<evidence type="ECO:0000313" key="3">
    <source>
        <dbReference type="Proteomes" id="UP000664698"/>
    </source>
</evidence>
<dbReference type="PRINTS" id="PR00111">
    <property type="entry name" value="ABHYDROLASE"/>
</dbReference>
<evidence type="ECO:0000259" key="1">
    <source>
        <dbReference type="Pfam" id="PF00561"/>
    </source>
</evidence>
<reference evidence="2 3" key="1">
    <citation type="submission" date="2021-03" db="EMBL/GenBank/DDBJ databases">
        <title>novel species isolated from a fishpond in China.</title>
        <authorList>
            <person name="Lu H."/>
            <person name="Cai Z."/>
        </authorList>
    </citation>
    <scope>NUCLEOTIDE SEQUENCE [LARGE SCALE GENOMIC DNA]</scope>
    <source>
        <strain evidence="2 3">JCM 31546</strain>
    </source>
</reference>
<gene>
    <name evidence="2" type="ORF">J0A67_08630</name>
</gene>
<dbReference type="Gene3D" id="3.40.50.1820">
    <property type="entry name" value="alpha/beta hydrolase"/>
    <property type="match status" value="1"/>
</dbReference>
<dbReference type="InterPro" id="IPR000073">
    <property type="entry name" value="AB_hydrolase_1"/>
</dbReference>
<accession>A0ABS3BNN7</accession>
<sequence length="337" mass="38450">MNWFKGLGKLLGSLLLGCVFFFLLLYRGDIPADELVVKYRTPQSHFLDVDGRSIHIRMMGEGQPIILLHGSFASLHTWDAWQKELSQYFLTISLDFPGHGLTGPDELKRYSTQDYSDLVLSLAEKLNLEEFHLVGSSMGGAVAINVGSTRPDKVLTLTLVDASGAPKRESRSLETDFRSEAEERPWILNWVQNPLFSELVVKCTPKFLFAMNLKNVYGDKSRIEEETIDRYYELMLREGNRRATLDRMKVRKSDLDFRRLDMPTLILWGAKDSWIPISHAYAFEKAIPGSNVVVVEEAGHVPMEEFPTESVSEYLAFLGVRVRKNYLELPKQLAYAH</sequence>
<keyword evidence="3" id="KW-1185">Reference proteome</keyword>
<dbReference type="SUPFAM" id="SSF53474">
    <property type="entry name" value="alpha/beta-Hydrolases"/>
    <property type="match status" value="1"/>
</dbReference>
<dbReference type="EMBL" id="JAFKCW010000002">
    <property type="protein sequence ID" value="MBN7800923.1"/>
    <property type="molecule type" value="Genomic_DNA"/>
</dbReference>
<dbReference type="Pfam" id="PF00561">
    <property type="entry name" value="Abhydrolase_1"/>
    <property type="match status" value="1"/>
</dbReference>
<dbReference type="GO" id="GO:0016787">
    <property type="term" value="F:hydrolase activity"/>
    <property type="evidence" value="ECO:0007669"/>
    <property type="project" value="UniProtKB-KW"/>
</dbReference>
<proteinExistence type="predicted"/>
<evidence type="ECO:0000313" key="2">
    <source>
        <dbReference type="EMBL" id="MBN7800923.1"/>
    </source>
</evidence>
<dbReference type="PANTHER" id="PTHR46438">
    <property type="entry name" value="ALPHA/BETA-HYDROLASES SUPERFAMILY PROTEIN"/>
    <property type="match status" value="1"/>
</dbReference>
<feature type="domain" description="AB hydrolase-1" evidence="1">
    <location>
        <begin position="64"/>
        <end position="306"/>
    </location>
</feature>
<dbReference type="RefSeq" id="WP_206568908.1">
    <property type="nucleotide sequence ID" value="NZ_JAFKCW010000002.1"/>
</dbReference>
<protein>
    <submittedName>
        <fullName evidence="2">Alpha/beta hydrolase</fullName>
    </submittedName>
</protein>